<comment type="caution">
    <text evidence="8">The sequence shown here is derived from an EMBL/GenBank/DDBJ whole genome shotgun (WGS) entry which is preliminary data.</text>
</comment>
<proteinExistence type="inferred from homology"/>
<keyword evidence="9" id="KW-1185">Reference proteome</keyword>
<dbReference type="InterPro" id="IPR026165">
    <property type="entry name" value="CKAP2_fam"/>
</dbReference>
<feature type="compositionally biased region" description="Basic residues" evidence="6">
    <location>
        <begin position="549"/>
        <end position="564"/>
    </location>
</feature>
<feature type="compositionally biased region" description="Low complexity" evidence="6">
    <location>
        <begin position="193"/>
        <end position="202"/>
    </location>
</feature>
<dbReference type="PANTHER" id="PTHR16076:SF8">
    <property type="entry name" value="CYTOSKELETON-ASSOCIATED PROTEIN 2"/>
    <property type="match status" value="1"/>
</dbReference>
<feature type="compositionally biased region" description="Polar residues" evidence="6">
    <location>
        <begin position="316"/>
        <end position="326"/>
    </location>
</feature>
<comment type="similarity">
    <text evidence="2">Belongs to the CKAP2 family.</text>
</comment>
<feature type="compositionally biased region" description="Basic and acidic residues" evidence="6">
    <location>
        <begin position="176"/>
        <end position="190"/>
    </location>
</feature>
<feature type="compositionally biased region" description="Basic and acidic residues" evidence="6">
    <location>
        <begin position="519"/>
        <end position="548"/>
    </location>
</feature>
<feature type="compositionally biased region" description="Basic and acidic residues" evidence="6">
    <location>
        <begin position="565"/>
        <end position="576"/>
    </location>
</feature>
<keyword evidence="5" id="KW-0206">Cytoskeleton</keyword>
<protein>
    <submittedName>
        <fullName evidence="8">Cytoskeleton-associated protein 2</fullName>
    </submittedName>
</protein>
<feature type="region of interest" description="Disordered" evidence="6">
    <location>
        <begin position="518"/>
        <end position="609"/>
    </location>
</feature>
<comment type="subcellular location">
    <subcellularLocation>
        <location evidence="1">Cytoplasm</location>
        <location evidence="1">Cytoskeleton</location>
    </subcellularLocation>
</comment>
<feature type="compositionally biased region" description="Basic and acidic residues" evidence="6">
    <location>
        <begin position="62"/>
        <end position="74"/>
    </location>
</feature>
<reference evidence="8" key="1">
    <citation type="submission" date="2019-10" db="EMBL/GenBank/DDBJ databases">
        <authorList>
            <person name="Soares A.E.R."/>
            <person name="Aleixo A."/>
            <person name="Schneider P."/>
            <person name="Miyaki C.Y."/>
            <person name="Schneider M.P."/>
            <person name="Mello C."/>
            <person name="Vasconcelos A.T.R."/>
        </authorList>
    </citation>
    <scope>NUCLEOTIDE SEQUENCE</scope>
    <source>
        <tissue evidence="8">Muscle</tissue>
    </source>
</reference>
<accession>A0ABQ9DAJ1</accession>
<keyword evidence="3" id="KW-0963">Cytoplasm</keyword>
<evidence type="ECO:0000256" key="2">
    <source>
        <dbReference type="ARBA" id="ARBA00009468"/>
    </source>
</evidence>
<evidence type="ECO:0000256" key="4">
    <source>
        <dbReference type="ARBA" id="ARBA00022553"/>
    </source>
</evidence>
<feature type="region of interest" description="Disordered" evidence="6">
    <location>
        <begin position="47"/>
        <end position="76"/>
    </location>
</feature>
<evidence type="ECO:0000313" key="8">
    <source>
        <dbReference type="EMBL" id="KAJ7418097.1"/>
    </source>
</evidence>
<feature type="region of interest" description="Disordered" evidence="6">
    <location>
        <begin position="266"/>
        <end position="286"/>
    </location>
</feature>
<feature type="region of interest" description="Disordered" evidence="6">
    <location>
        <begin position="176"/>
        <end position="202"/>
    </location>
</feature>
<evidence type="ECO:0000256" key="3">
    <source>
        <dbReference type="ARBA" id="ARBA00022490"/>
    </source>
</evidence>
<dbReference type="Proteomes" id="UP001145742">
    <property type="component" value="Unassembled WGS sequence"/>
</dbReference>
<gene>
    <name evidence="8" type="primary">CKAP2</name>
    <name evidence="8" type="ORF">WISP_60985</name>
</gene>
<evidence type="ECO:0000256" key="5">
    <source>
        <dbReference type="ARBA" id="ARBA00023212"/>
    </source>
</evidence>
<dbReference type="Pfam" id="PF15297">
    <property type="entry name" value="CKAP2_C"/>
    <property type="match status" value="1"/>
</dbReference>
<dbReference type="EMBL" id="WHWB01033698">
    <property type="protein sequence ID" value="KAJ7418097.1"/>
    <property type="molecule type" value="Genomic_DNA"/>
</dbReference>
<name>A0ABQ9DAJ1_9PASS</name>
<evidence type="ECO:0000259" key="7">
    <source>
        <dbReference type="Pfam" id="PF15297"/>
    </source>
</evidence>
<sequence length="674" mass="75227">MFHEEWLRELGLFSLDFHSFKRLRGNHITLYNYLEVVASSRTRRATSKKLQDNLQLSTSPKPEMENKENDDKLSWDQSSVSSEKNVALNSSTIPLTSYVPEANWNLDGEASKAKDTEIKSQHVSFSKAFLEIKRIREKQMIAENQNASVTLPKKPALGKYRGRVIQSKINSFRKAVKTEGEKEQGPDKKLLPSATTQAANSSSTKSCSAVLKTIKVTNNTKSLKTNGVLPLLSKPPEKVAVHSQSGLKKQQLAVAAAPNKVTVQKLVGGRGPQPPKAASSNPDHRVQGVKKCADFCKGARPEAPAKPISVVPGTKPGQNSKTNGNRKSVLPKETAEERRARLDQWRASRGKVMRRPPIYALLGSQSKSEEQEFSADALEQSEKVNKTLSECLQLTEQGCHGNDVRAMLEDLMQSIPGVKRLAKFWICSMRLEQMGPLEKLLTVYEEAILAGARPKEELRHTLIDTMKNNESLLKSENGASVIEAHVSELVEVSKEANSSVEPVQETFKDFCSDDVQNAESDKKAEASSEAIKKEETDLDLKPREEILPKKNKKRKAREHKKKKGKCETEQNEDGIKDTAQAFNSPEKGNDTSCSLRYNPPTTPYLERKDDFSLKTPLRYSQRLRERMCKLTDTAKEQDPCVSSLEQLGELESKATVFIHEQSNAFQETSAEIEV</sequence>
<feature type="region of interest" description="Disordered" evidence="6">
    <location>
        <begin position="303"/>
        <end position="339"/>
    </location>
</feature>
<dbReference type="InterPro" id="IPR029197">
    <property type="entry name" value="CKAP2_C"/>
</dbReference>
<evidence type="ECO:0000313" key="9">
    <source>
        <dbReference type="Proteomes" id="UP001145742"/>
    </source>
</evidence>
<feature type="domain" description="Cytoskeleton-associated protein 2 C-terminal" evidence="7">
    <location>
        <begin position="325"/>
        <end position="523"/>
    </location>
</feature>
<keyword evidence="4" id="KW-0597">Phosphoprotein</keyword>
<evidence type="ECO:0000256" key="6">
    <source>
        <dbReference type="SAM" id="MobiDB-lite"/>
    </source>
</evidence>
<organism evidence="8 9">
    <name type="scientific">Willisornis vidua</name>
    <name type="common">Xingu scale-backed antbird</name>
    <dbReference type="NCBI Taxonomy" id="1566151"/>
    <lineage>
        <taxon>Eukaryota</taxon>
        <taxon>Metazoa</taxon>
        <taxon>Chordata</taxon>
        <taxon>Craniata</taxon>
        <taxon>Vertebrata</taxon>
        <taxon>Euteleostomi</taxon>
        <taxon>Archelosauria</taxon>
        <taxon>Archosauria</taxon>
        <taxon>Dinosauria</taxon>
        <taxon>Saurischia</taxon>
        <taxon>Theropoda</taxon>
        <taxon>Coelurosauria</taxon>
        <taxon>Aves</taxon>
        <taxon>Neognathae</taxon>
        <taxon>Neoaves</taxon>
        <taxon>Telluraves</taxon>
        <taxon>Australaves</taxon>
        <taxon>Passeriformes</taxon>
        <taxon>Thamnophilidae</taxon>
        <taxon>Willisornis</taxon>
    </lineage>
</organism>
<dbReference type="PANTHER" id="PTHR16076">
    <property type="entry name" value="CYTOSKELETON ASSOCIATED PROTEIN 2-RELATED"/>
    <property type="match status" value="1"/>
</dbReference>
<evidence type="ECO:0000256" key="1">
    <source>
        <dbReference type="ARBA" id="ARBA00004245"/>
    </source>
</evidence>